<dbReference type="InterPro" id="IPR050155">
    <property type="entry name" value="HAD-like_hydrolase_sf"/>
</dbReference>
<dbReference type="Gene3D" id="1.10.150.240">
    <property type="entry name" value="Putative phosphatase, domain 2"/>
    <property type="match status" value="1"/>
</dbReference>
<dbReference type="GO" id="GO:0016787">
    <property type="term" value="F:hydrolase activity"/>
    <property type="evidence" value="ECO:0007669"/>
    <property type="project" value="UniProtKB-KW"/>
</dbReference>
<dbReference type="InterPro" id="IPR041492">
    <property type="entry name" value="HAD_2"/>
</dbReference>
<dbReference type="EC" id="3.-.-.-" evidence="1"/>
<proteinExistence type="predicted"/>
<dbReference type="Pfam" id="PF13419">
    <property type="entry name" value="HAD_2"/>
    <property type="match status" value="1"/>
</dbReference>
<dbReference type="InterPro" id="IPR036412">
    <property type="entry name" value="HAD-like_sf"/>
</dbReference>
<dbReference type="InterPro" id="IPR006439">
    <property type="entry name" value="HAD-SF_hydro_IA"/>
</dbReference>
<evidence type="ECO:0000313" key="1">
    <source>
        <dbReference type="EMBL" id="MFJ1269807.1"/>
    </source>
</evidence>
<dbReference type="Gene3D" id="3.40.50.1000">
    <property type="entry name" value="HAD superfamily/HAD-like"/>
    <property type="match status" value="1"/>
</dbReference>
<dbReference type="InterPro" id="IPR023214">
    <property type="entry name" value="HAD_sf"/>
</dbReference>
<comment type="caution">
    <text evidence="1">The sequence shown here is derived from an EMBL/GenBank/DDBJ whole genome shotgun (WGS) entry which is preliminary data.</text>
</comment>
<evidence type="ECO:0000313" key="2">
    <source>
        <dbReference type="Proteomes" id="UP001615550"/>
    </source>
</evidence>
<name>A0ABW8DC85_9GAMM</name>
<dbReference type="PANTHER" id="PTHR43434:SF24">
    <property type="entry name" value="HYDROLASE-RELATED"/>
    <property type="match status" value="1"/>
</dbReference>
<keyword evidence="2" id="KW-1185">Reference proteome</keyword>
<dbReference type="RefSeq" id="WP_400188621.1">
    <property type="nucleotide sequence ID" value="NZ_JBGORX010000009.1"/>
</dbReference>
<sequence length="216" mass="23873">MSNLYDVVVFDWEGTIADTLGAVFHTVAVEADLLGFGAFEPEEARKHVDLGLERALIKAYPHLSALQHEQLIYAVHRSMHTRSQEVFLIPGVREFIHQLHDAHIKMAVATNKGHQSLTRALQTTGLDEFIQVTRSAGQVPAKPHPQMLEEIIDELGGSIATTLMIGDAVTDVEMAKSIQVHAIGVDFYHQQESALRAAGALAVFDDYKLLADYIHL</sequence>
<dbReference type="Proteomes" id="UP001615550">
    <property type="component" value="Unassembled WGS sequence"/>
</dbReference>
<dbReference type="SFLD" id="SFLDS00003">
    <property type="entry name" value="Haloacid_Dehalogenase"/>
    <property type="match status" value="1"/>
</dbReference>
<protein>
    <submittedName>
        <fullName evidence="1">HAD family hydrolase</fullName>
        <ecNumber evidence="1">3.-.-.-</ecNumber>
    </submittedName>
</protein>
<dbReference type="SUPFAM" id="SSF56784">
    <property type="entry name" value="HAD-like"/>
    <property type="match status" value="1"/>
</dbReference>
<organism evidence="1 2">
    <name type="scientific">Legionella lytica</name>
    <dbReference type="NCBI Taxonomy" id="96232"/>
    <lineage>
        <taxon>Bacteria</taxon>
        <taxon>Pseudomonadati</taxon>
        <taxon>Pseudomonadota</taxon>
        <taxon>Gammaproteobacteria</taxon>
        <taxon>Legionellales</taxon>
        <taxon>Legionellaceae</taxon>
        <taxon>Legionella</taxon>
    </lineage>
</organism>
<dbReference type="PANTHER" id="PTHR43434">
    <property type="entry name" value="PHOSPHOGLYCOLATE PHOSPHATASE"/>
    <property type="match status" value="1"/>
</dbReference>
<gene>
    <name evidence="1" type="ORF">ACD661_14690</name>
</gene>
<reference evidence="1 2" key="1">
    <citation type="submission" date="2024-08" db="EMBL/GenBank/DDBJ databases">
        <title>Draft Genome Sequence of Legionella lytica strain DSB2004, Isolated From a Fire Sprinkler System.</title>
        <authorList>
            <person name="Everhart A.D."/>
            <person name="Kidane D.T."/>
            <person name="Farone A.L."/>
            <person name="Farone M.B."/>
        </authorList>
    </citation>
    <scope>NUCLEOTIDE SEQUENCE [LARGE SCALE GENOMIC DNA]</scope>
    <source>
        <strain evidence="1 2">DSB2004</strain>
    </source>
</reference>
<dbReference type="InterPro" id="IPR023198">
    <property type="entry name" value="PGP-like_dom2"/>
</dbReference>
<dbReference type="NCBIfam" id="TIGR01549">
    <property type="entry name" value="HAD-SF-IA-v1"/>
    <property type="match status" value="1"/>
</dbReference>
<accession>A0ABW8DC85</accession>
<dbReference type="SFLD" id="SFLDG01129">
    <property type="entry name" value="C1.5:_HAD__Beta-PGM__Phosphata"/>
    <property type="match status" value="1"/>
</dbReference>
<keyword evidence="1" id="KW-0378">Hydrolase</keyword>
<dbReference type="EMBL" id="JBGORX010000009">
    <property type="protein sequence ID" value="MFJ1269807.1"/>
    <property type="molecule type" value="Genomic_DNA"/>
</dbReference>